<protein>
    <recommendedName>
        <fullName evidence="1">non-specific serine/threonine protein kinase</fullName>
        <ecNumber evidence="1">2.7.11.1</ecNumber>
    </recommendedName>
</protein>
<evidence type="ECO:0000259" key="10">
    <source>
        <dbReference type="PROSITE" id="PS50011"/>
    </source>
</evidence>
<evidence type="ECO:0000313" key="12">
    <source>
        <dbReference type="Proteomes" id="UP000199323"/>
    </source>
</evidence>
<dbReference type="EC" id="2.7.11.1" evidence="1"/>
<accession>A0A1I2DJ23</accession>
<keyword evidence="12" id="KW-1185">Reference proteome</keyword>
<dbReference type="EMBL" id="FONG01000005">
    <property type="protein sequence ID" value="SFE80438.1"/>
    <property type="molecule type" value="Genomic_DNA"/>
</dbReference>
<dbReference type="AlphaFoldDB" id="A0A1I2DJ23"/>
<reference evidence="11 12" key="1">
    <citation type="submission" date="2016-10" db="EMBL/GenBank/DDBJ databases">
        <authorList>
            <person name="de Groot N.N."/>
        </authorList>
    </citation>
    <scope>NUCLEOTIDE SEQUENCE [LARGE SCALE GENOMIC DNA]</scope>
    <source>
        <strain evidence="11 12">CGMCC 4.3510</strain>
    </source>
</reference>
<dbReference type="Pfam" id="PF00069">
    <property type="entry name" value="Pkinase"/>
    <property type="match status" value="1"/>
</dbReference>
<keyword evidence="9" id="KW-0472">Membrane</keyword>
<feature type="region of interest" description="Disordered" evidence="8">
    <location>
        <begin position="326"/>
        <end position="399"/>
    </location>
</feature>
<dbReference type="CDD" id="cd14014">
    <property type="entry name" value="STKc_PknB_like"/>
    <property type="match status" value="1"/>
</dbReference>
<evidence type="ECO:0000256" key="4">
    <source>
        <dbReference type="ARBA" id="ARBA00022741"/>
    </source>
</evidence>
<evidence type="ECO:0000313" key="11">
    <source>
        <dbReference type="EMBL" id="SFE80438.1"/>
    </source>
</evidence>
<keyword evidence="6 7" id="KW-0067">ATP-binding</keyword>
<dbReference type="InterPro" id="IPR011009">
    <property type="entry name" value="Kinase-like_dom_sf"/>
</dbReference>
<dbReference type="OrthoDB" id="9762169at2"/>
<dbReference type="Gene3D" id="1.10.510.10">
    <property type="entry name" value="Transferase(Phosphotransferase) domain 1"/>
    <property type="match status" value="1"/>
</dbReference>
<dbReference type="PROSITE" id="PS00108">
    <property type="entry name" value="PROTEIN_KINASE_ST"/>
    <property type="match status" value="1"/>
</dbReference>
<sequence length="613" mass="65765">MTGQADEGRLVAGRYRLRERIGRGGMGTVWRAEDELLGRQVAVKKLHPPQPHMHDDELATLFERTRREARAAARISHPNVVVVHDVVDDEGLPSIVMEYVPSVTLGERLKKHGPLPVAEVARIGRGMIAALRAAHRAGVLHRDVKPGNVLLGLEGGSAGDDDTGGYTGGRVVLTDFGIAQASGTSTLTRTGELIGSIDFLSPERIRGAPPGPEADLWALGATLYQAVQGESPFRRPTAIETAYAIAEEPVVPAANAGPLDRVIAGLLAKEPAERLSAEDAERMLRIPASEQDTALVDAERFTSPAPLAEQRTATALDRPAEFSTGAQAEKQYGHPPPPPPAPTTPSSPYANPYPTAQQSSYDSSSYRSPYGTGYQGSAPPPYSTGTGTGPQPQPPRRRRTAPWIAAAVVLLLVAAGTALVVLHKRDSGNDAGPGPTTPVSSPPTGSPTPTTPSPAPTTTAPPPPVPEGYHLDDEADHFYSVPVPDDWKRQVSKDGDQVDFIDPTGKADLKISSLDFGSDDPYQHWITLEPQTEQQVDDYHRERMVRTKQLGLPAALWEFTFQGTARKFHAIDLGFGKPGGREYAVYLSAPDAQWDTFRPVFTNATAGFRLSNP</sequence>
<dbReference type="PROSITE" id="PS00107">
    <property type="entry name" value="PROTEIN_KINASE_ATP"/>
    <property type="match status" value="1"/>
</dbReference>
<dbReference type="PANTHER" id="PTHR43289">
    <property type="entry name" value="MITOGEN-ACTIVATED PROTEIN KINASE KINASE KINASE 20-RELATED"/>
    <property type="match status" value="1"/>
</dbReference>
<evidence type="ECO:0000256" key="7">
    <source>
        <dbReference type="PROSITE-ProRule" id="PRU10141"/>
    </source>
</evidence>
<dbReference type="SMART" id="SM00220">
    <property type="entry name" value="S_TKc"/>
    <property type="match status" value="1"/>
</dbReference>
<keyword evidence="5 11" id="KW-0418">Kinase</keyword>
<feature type="compositionally biased region" description="Low complexity" evidence="8">
    <location>
        <begin position="346"/>
        <end position="370"/>
    </location>
</feature>
<evidence type="ECO:0000256" key="2">
    <source>
        <dbReference type="ARBA" id="ARBA00022527"/>
    </source>
</evidence>
<dbReference type="RefSeq" id="WP_093713257.1">
    <property type="nucleotide sequence ID" value="NZ_FONG01000005.1"/>
</dbReference>
<name>A0A1I2DJ23_9ACTN</name>
<evidence type="ECO:0000256" key="5">
    <source>
        <dbReference type="ARBA" id="ARBA00022777"/>
    </source>
</evidence>
<dbReference type="PROSITE" id="PS50011">
    <property type="entry name" value="PROTEIN_KINASE_DOM"/>
    <property type="match status" value="1"/>
</dbReference>
<keyword evidence="3" id="KW-0808">Transferase</keyword>
<feature type="transmembrane region" description="Helical" evidence="9">
    <location>
        <begin position="401"/>
        <end position="422"/>
    </location>
</feature>
<dbReference type="InterPro" id="IPR000719">
    <property type="entry name" value="Prot_kinase_dom"/>
</dbReference>
<dbReference type="PANTHER" id="PTHR43289:SF6">
    <property type="entry name" value="SERINE_THREONINE-PROTEIN KINASE NEKL-3"/>
    <property type="match status" value="1"/>
</dbReference>
<keyword evidence="2 11" id="KW-0723">Serine/threonine-protein kinase</keyword>
<keyword evidence="9" id="KW-1133">Transmembrane helix</keyword>
<dbReference type="InterPro" id="IPR008271">
    <property type="entry name" value="Ser/Thr_kinase_AS"/>
</dbReference>
<feature type="domain" description="Protein kinase" evidence="10">
    <location>
        <begin position="15"/>
        <end position="286"/>
    </location>
</feature>
<keyword evidence="9" id="KW-0812">Transmembrane</keyword>
<feature type="compositionally biased region" description="Pro residues" evidence="8">
    <location>
        <begin position="440"/>
        <end position="466"/>
    </location>
</feature>
<dbReference type="Proteomes" id="UP000199323">
    <property type="component" value="Unassembled WGS sequence"/>
</dbReference>
<gene>
    <name evidence="11" type="ORF">SAMN05216251_105257</name>
</gene>
<dbReference type="Gene3D" id="3.30.200.20">
    <property type="entry name" value="Phosphorylase Kinase, domain 1"/>
    <property type="match status" value="1"/>
</dbReference>
<dbReference type="STRING" id="380248.SAMN05216251_105257"/>
<feature type="compositionally biased region" description="Pro residues" evidence="8">
    <location>
        <begin position="334"/>
        <end position="345"/>
    </location>
</feature>
<proteinExistence type="predicted"/>
<organism evidence="11 12">
    <name type="scientific">Actinacidiphila alni</name>
    <dbReference type="NCBI Taxonomy" id="380248"/>
    <lineage>
        <taxon>Bacteria</taxon>
        <taxon>Bacillati</taxon>
        <taxon>Actinomycetota</taxon>
        <taxon>Actinomycetes</taxon>
        <taxon>Kitasatosporales</taxon>
        <taxon>Streptomycetaceae</taxon>
        <taxon>Actinacidiphila</taxon>
    </lineage>
</organism>
<evidence type="ECO:0000256" key="9">
    <source>
        <dbReference type="SAM" id="Phobius"/>
    </source>
</evidence>
<evidence type="ECO:0000256" key="8">
    <source>
        <dbReference type="SAM" id="MobiDB-lite"/>
    </source>
</evidence>
<dbReference type="SUPFAM" id="SSF56112">
    <property type="entry name" value="Protein kinase-like (PK-like)"/>
    <property type="match status" value="1"/>
</dbReference>
<keyword evidence="4 7" id="KW-0547">Nucleotide-binding</keyword>
<evidence type="ECO:0000256" key="1">
    <source>
        <dbReference type="ARBA" id="ARBA00012513"/>
    </source>
</evidence>
<dbReference type="GO" id="GO:0005524">
    <property type="term" value="F:ATP binding"/>
    <property type="evidence" value="ECO:0007669"/>
    <property type="project" value="UniProtKB-UniRule"/>
</dbReference>
<evidence type="ECO:0000256" key="6">
    <source>
        <dbReference type="ARBA" id="ARBA00022840"/>
    </source>
</evidence>
<dbReference type="InterPro" id="IPR017441">
    <property type="entry name" value="Protein_kinase_ATP_BS"/>
</dbReference>
<dbReference type="GO" id="GO:0004674">
    <property type="term" value="F:protein serine/threonine kinase activity"/>
    <property type="evidence" value="ECO:0007669"/>
    <property type="project" value="UniProtKB-KW"/>
</dbReference>
<feature type="region of interest" description="Disordered" evidence="8">
    <location>
        <begin position="426"/>
        <end position="472"/>
    </location>
</feature>
<evidence type="ECO:0000256" key="3">
    <source>
        <dbReference type="ARBA" id="ARBA00022679"/>
    </source>
</evidence>
<feature type="binding site" evidence="7">
    <location>
        <position position="45"/>
    </location>
    <ligand>
        <name>ATP</name>
        <dbReference type="ChEBI" id="CHEBI:30616"/>
    </ligand>
</feature>